<keyword evidence="9" id="KW-0238">DNA-binding</keyword>
<dbReference type="InterPro" id="IPR019476">
    <property type="entry name" value="T4SS_TraD_DNA-bd"/>
</dbReference>
<evidence type="ECO:0000256" key="4">
    <source>
        <dbReference type="ARBA" id="ARBA00022989"/>
    </source>
</evidence>
<evidence type="ECO:0000256" key="1">
    <source>
        <dbReference type="ARBA" id="ARBA00004651"/>
    </source>
</evidence>
<dbReference type="CDD" id="cd01127">
    <property type="entry name" value="TrwB_TraG_TraD_VirD4"/>
    <property type="match status" value="1"/>
</dbReference>
<dbReference type="Proteomes" id="UP001595444">
    <property type="component" value="Unassembled WGS sequence"/>
</dbReference>
<dbReference type="PANTHER" id="PTHR37937:SF1">
    <property type="entry name" value="CONJUGATIVE TRANSFER: DNA TRANSPORT"/>
    <property type="match status" value="1"/>
</dbReference>
<gene>
    <name evidence="9" type="ORF">ACFOKA_10680</name>
</gene>
<dbReference type="EMBL" id="JBHRSL010000010">
    <property type="protein sequence ID" value="MFC3052367.1"/>
    <property type="molecule type" value="Genomic_DNA"/>
</dbReference>
<name>A0ABV7D5B4_9PROT</name>
<accession>A0ABV7D5B4</accession>
<keyword evidence="4 7" id="KW-1133">Transmembrane helix</keyword>
<dbReference type="SUPFAM" id="SSF52540">
    <property type="entry name" value="P-loop containing nucleoside triphosphate hydrolases"/>
    <property type="match status" value="1"/>
</dbReference>
<dbReference type="InterPro" id="IPR051539">
    <property type="entry name" value="T4SS-coupling_protein"/>
</dbReference>
<dbReference type="GO" id="GO:0003677">
    <property type="term" value="F:DNA binding"/>
    <property type="evidence" value="ECO:0007669"/>
    <property type="project" value="UniProtKB-KW"/>
</dbReference>
<evidence type="ECO:0000256" key="6">
    <source>
        <dbReference type="SAM" id="MobiDB-lite"/>
    </source>
</evidence>
<organism evidence="9 10">
    <name type="scientific">Kordiimonas pumila</name>
    <dbReference type="NCBI Taxonomy" id="2161677"/>
    <lineage>
        <taxon>Bacteria</taxon>
        <taxon>Pseudomonadati</taxon>
        <taxon>Pseudomonadota</taxon>
        <taxon>Alphaproteobacteria</taxon>
        <taxon>Kordiimonadales</taxon>
        <taxon>Kordiimonadaceae</taxon>
        <taxon>Kordiimonas</taxon>
    </lineage>
</organism>
<dbReference type="Pfam" id="PF10412">
    <property type="entry name" value="TrwB_AAD_bind"/>
    <property type="match status" value="1"/>
</dbReference>
<evidence type="ECO:0000256" key="7">
    <source>
        <dbReference type="SAM" id="Phobius"/>
    </source>
</evidence>
<feature type="region of interest" description="Disordered" evidence="6">
    <location>
        <begin position="619"/>
        <end position="665"/>
    </location>
</feature>
<evidence type="ECO:0000259" key="8">
    <source>
        <dbReference type="Pfam" id="PF10412"/>
    </source>
</evidence>
<keyword evidence="5 7" id="KW-0472">Membrane</keyword>
<feature type="transmembrane region" description="Helical" evidence="7">
    <location>
        <begin position="114"/>
        <end position="138"/>
    </location>
</feature>
<keyword evidence="10" id="KW-1185">Reference proteome</keyword>
<evidence type="ECO:0000256" key="3">
    <source>
        <dbReference type="ARBA" id="ARBA00022692"/>
    </source>
</evidence>
<evidence type="ECO:0000313" key="10">
    <source>
        <dbReference type="Proteomes" id="UP001595444"/>
    </source>
</evidence>
<keyword evidence="3 7" id="KW-0812">Transmembrane</keyword>
<dbReference type="Gene3D" id="3.40.50.300">
    <property type="entry name" value="P-loop containing nucleotide triphosphate hydrolases"/>
    <property type="match status" value="2"/>
</dbReference>
<feature type="compositionally biased region" description="Polar residues" evidence="6">
    <location>
        <begin position="654"/>
        <end position="665"/>
    </location>
</feature>
<comment type="caution">
    <text evidence="9">The sequence shown here is derived from an EMBL/GenBank/DDBJ whole genome shotgun (WGS) entry which is preliminary data.</text>
</comment>
<feature type="transmembrane region" description="Helical" evidence="7">
    <location>
        <begin position="30"/>
        <end position="50"/>
    </location>
</feature>
<feature type="compositionally biased region" description="Basic and acidic residues" evidence="6">
    <location>
        <begin position="620"/>
        <end position="643"/>
    </location>
</feature>
<protein>
    <submittedName>
        <fullName evidence="9">Type IV secretion system DNA-binding domain-containing protein</fullName>
    </submittedName>
</protein>
<reference evidence="10" key="1">
    <citation type="journal article" date="2019" name="Int. J. Syst. Evol. Microbiol.">
        <title>The Global Catalogue of Microorganisms (GCM) 10K type strain sequencing project: providing services to taxonomists for standard genome sequencing and annotation.</title>
        <authorList>
            <consortium name="The Broad Institute Genomics Platform"/>
            <consortium name="The Broad Institute Genome Sequencing Center for Infectious Disease"/>
            <person name="Wu L."/>
            <person name="Ma J."/>
        </authorList>
    </citation>
    <scope>NUCLEOTIDE SEQUENCE [LARGE SCALE GENOMIC DNA]</scope>
    <source>
        <strain evidence="10">KCTC 62164</strain>
    </source>
</reference>
<comment type="subcellular location">
    <subcellularLocation>
        <location evidence="1">Cell membrane</location>
        <topology evidence="1">Multi-pass membrane protein</topology>
    </subcellularLocation>
</comment>
<keyword evidence="2" id="KW-1003">Cell membrane</keyword>
<dbReference type="PANTHER" id="PTHR37937">
    <property type="entry name" value="CONJUGATIVE TRANSFER: DNA TRANSPORT"/>
    <property type="match status" value="1"/>
</dbReference>
<evidence type="ECO:0000256" key="2">
    <source>
        <dbReference type="ARBA" id="ARBA00022475"/>
    </source>
</evidence>
<dbReference type="RefSeq" id="WP_194213968.1">
    <property type="nucleotide sequence ID" value="NZ_CP061205.1"/>
</dbReference>
<evidence type="ECO:0000313" key="9">
    <source>
        <dbReference type="EMBL" id="MFC3052367.1"/>
    </source>
</evidence>
<evidence type="ECO:0000256" key="5">
    <source>
        <dbReference type="ARBA" id="ARBA00023136"/>
    </source>
</evidence>
<dbReference type="InterPro" id="IPR027417">
    <property type="entry name" value="P-loop_NTPase"/>
</dbReference>
<feature type="domain" description="Type IV secretion system coupling protein TraD DNA-binding" evidence="8">
    <location>
        <begin position="173"/>
        <end position="554"/>
    </location>
</feature>
<proteinExistence type="predicted"/>
<sequence>MANFFRTPFSTFIRGAQTTIHEYQMMAQSLHQTLIATLLIIAGFSLWHTWQGTTPYDRYIIKQWFVAGFKVAFSGRETVMEFEDESGKTYLIYADRYSRSSLVKKTMRKALDGAIKGGLVGISLGSLITLAVLLFFYLKGRHQTKDFHIRGARIGTATDLIRFFRKRGKKGVISLGGIRLPASLEPTSIALVGAPRTGKSVQIASILKEIRRAKKRAIIYDYGGNFTRLFYRPGIDFILNPTDERSVEWRPWYDALEPAHYEQQAASLVPESTGGDSFWPIAARTVYVALTRKLAREMQDPSLHRLLYWGLQSNADDVVDHLKNTEAAAAFSKDKTAASIMSHLASYLKSFNYLPQSGKAFSIRHWVRNEENDSWLFIATRADQIDALRPLISMWVDIATSAILSLPPSRTRRIFGVYDELPTMNVLPSLLTTLTNAPKYGGCHILGYQSHTLLKKVYGAEAAEAITGACALHCIYRAQDVATAEWAQKDLGDTETAETNEGYSYGVSQIRDGRTANIQRSTRPLILASEIRSLSNLQFYLNAGSGLPVVPLEIKYVNHPAVAESFIARLDQSMISDSPNAPTLVTKPAKSLFEAKNKSAPKRQKTAISKSIFTLPLFAKADKEQAPEEAPKEAKEEDAEKPHTPVRAKPISGPSDQTPPGQSET</sequence>